<feature type="region of interest" description="Disordered" evidence="1">
    <location>
        <begin position="86"/>
        <end position="108"/>
    </location>
</feature>
<dbReference type="Proteomes" id="UP000799302">
    <property type="component" value="Unassembled WGS sequence"/>
</dbReference>
<evidence type="ECO:0000313" key="2">
    <source>
        <dbReference type="EMBL" id="KAF2669392.1"/>
    </source>
</evidence>
<dbReference type="EMBL" id="MU004235">
    <property type="protein sequence ID" value="KAF2669392.1"/>
    <property type="molecule type" value="Genomic_DNA"/>
</dbReference>
<organism evidence="2 3">
    <name type="scientific">Microthyrium microscopicum</name>
    <dbReference type="NCBI Taxonomy" id="703497"/>
    <lineage>
        <taxon>Eukaryota</taxon>
        <taxon>Fungi</taxon>
        <taxon>Dikarya</taxon>
        <taxon>Ascomycota</taxon>
        <taxon>Pezizomycotina</taxon>
        <taxon>Dothideomycetes</taxon>
        <taxon>Dothideomycetes incertae sedis</taxon>
        <taxon>Microthyriales</taxon>
        <taxon>Microthyriaceae</taxon>
        <taxon>Microthyrium</taxon>
    </lineage>
</organism>
<sequence length="165" mass="18164">MAGKRWKVVENGILTSREGGQDGVDGLGAVDVDGELEEQACEIRHNGGEELVNDANWRHLGGLGGVFRPDGQYWTVDTRYAGSHRGRWDNADSYGPPGGSGNTEPPPSSYAWRAPIITRISMKVELYVRWDIVFAAAVSSVAEIWACLNNIAVKTLYLHHQNTQR</sequence>
<gene>
    <name evidence="2" type="ORF">BT63DRAFT_455376</name>
</gene>
<protein>
    <submittedName>
        <fullName evidence="2">Uncharacterized protein</fullName>
    </submittedName>
</protein>
<reference evidence="2" key="1">
    <citation type="journal article" date="2020" name="Stud. Mycol.">
        <title>101 Dothideomycetes genomes: a test case for predicting lifestyles and emergence of pathogens.</title>
        <authorList>
            <person name="Haridas S."/>
            <person name="Albert R."/>
            <person name="Binder M."/>
            <person name="Bloem J."/>
            <person name="Labutti K."/>
            <person name="Salamov A."/>
            <person name="Andreopoulos B."/>
            <person name="Baker S."/>
            <person name="Barry K."/>
            <person name="Bills G."/>
            <person name="Bluhm B."/>
            <person name="Cannon C."/>
            <person name="Castanera R."/>
            <person name="Culley D."/>
            <person name="Daum C."/>
            <person name="Ezra D."/>
            <person name="Gonzalez J."/>
            <person name="Henrissat B."/>
            <person name="Kuo A."/>
            <person name="Liang C."/>
            <person name="Lipzen A."/>
            <person name="Lutzoni F."/>
            <person name="Magnuson J."/>
            <person name="Mondo S."/>
            <person name="Nolan M."/>
            <person name="Ohm R."/>
            <person name="Pangilinan J."/>
            <person name="Park H.-J."/>
            <person name="Ramirez L."/>
            <person name="Alfaro M."/>
            <person name="Sun H."/>
            <person name="Tritt A."/>
            <person name="Yoshinaga Y."/>
            <person name="Zwiers L.-H."/>
            <person name="Turgeon B."/>
            <person name="Goodwin S."/>
            <person name="Spatafora J."/>
            <person name="Crous P."/>
            <person name="Grigoriev I."/>
        </authorList>
    </citation>
    <scope>NUCLEOTIDE SEQUENCE</scope>
    <source>
        <strain evidence="2">CBS 115976</strain>
    </source>
</reference>
<dbReference type="AlphaFoldDB" id="A0A6A6UB39"/>
<proteinExistence type="predicted"/>
<accession>A0A6A6UB39</accession>
<evidence type="ECO:0000313" key="3">
    <source>
        <dbReference type="Proteomes" id="UP000799302"/>
    </source>
</evidence>
<keyword evidence="3" id="KW-1185">Reference proteome</keyword>
<evidence type="ECO:0000256" key="1">
    <source>
        <dbReference type="SAM" id="MobiDB-lite"/>
    </source>
</evidence>
<name>A0A6A6UB39_9PEZI</name>